<organism evidence="1 2">
    <name type="scientific">Fuerstiella marisgermanici</name>
    <dbReference type="NCBI Taxonomy" id="1891926"/>
    <lineage>
        <taxon>Bacteria</taxon>
        <taxon>Pseudomonadati</taxon>
        <taxon>Planctomycetota</taxon>
        <taxon>Planctomycetia</taxon>
        <taxon>Planctomycetales</taxon>
        <taxon>Planctomycetaceae</taxon>
        <taxon>Fuerstiella</taxon>
    </lineage>
</organism>
<dbReference type="AlphaFoldDB" id="A0A1P8WNA2"/>
<protein>
    <recommendedName>
        <fullName evidence="3">DUF1501 domain-containing protein</fullName>
    </recommendedName>
</protein>
<dbReference type="Gene3D" id="3.40.720.10">
    <property type="entry name" value="Alkaline Phosphatase, subunit A"/>
    <property type="match status" value="1"/>
</dbReference>
<evidence type="ECO:0008006" key="3">
    <source>
        <dbReference type="Google" id="ProtNLM"/>
    </source>
</evidence>
<dbReference type="SUPFAM" id="SSF53649">
    <property type="entry name" value="Alkaline phosphatase-like"/>
    <property type="match status" value="1"/>
</dbReference>
<proteinExistence type="predicted"/>
<dbReference type="InterPro" id="IPR017850">
    <property type="entry name" value="Alkaline_phosphatase_core_sf"/>
</dbReference>
<dbReference type="KEGG" id="fmr:Fuma_05205"/>
<name>A0A1P8WNA2_9PLAN</name>
<gene>
    <name evidence="1" type="ORF">Fuma_05205</name>
</gene>
<dbReference type="OrthoDB" id="127333at2"/>
<evidence type="ECO:0000313" key="2">
    <source>
        <dbReference type="Proteomes" id="UP000187735"/>
    </source>
</evidence>
<reference evidence="1 2" key="1">
    <citation type="journal article" date="2016" name="Front. Microbiol.">
        <title>Fuerstia marisgermanicae gen. nov., sp. nov., an Unusual Member of the Phylum Planctomycetes from the German Wadden Sea.</title>
        <authorList>
            <person name="Kohn T."/>
            <person name="Heuer A."/>
            <person name="Jogler M."/>
            <person name="Vollmers J."/>
            <person name="Boedeker C."/>
            <person name="Bunk B."/>
            <person name="Rast P."/>
            <person name="Borchert D."/>
            <person name="Glockner I."/>
            <person name="Freese H.M."/>
            <person name="Klenk H.P."/>
            <person name="Overmann J."/>
            <person name="Kaster A.K."/>
            <person name="Rohde M."/>
            <person name="Wiegand S."/>
            <person name="Jogler C."/>
        </authorList>
    </citation>
    <scope>NUCLEOTIDE SEQUENCE [LARGE SCALE GENOMIC DNA]</scope>
    <source>
        <strain evidence="1 2">NH11</strain>
    </source>
</reference>
<dbReference type="PANTHER" id="PTHR43737">
    <property type="entry name" value="BLL7424 PROTEIN"/>
    <property type="match status" value="1"/>
</dbReference>
<keyword evidence="2" id="KW-1185">Reference proteome</keyword>
<dbReference type="EMBL" id="CP017641">
    <property type="protein sequence ID" value="APZ95546.1"/>
    <property type="molecule type" value="Genomic_DNA"/>
</dbReference>
<dbReference type="Pfam" id="PF07394">
    <property type="entry name" value="DUF1501"/>
    <property type="match status" value="1"/>
</dbReference>
<dbReference type="InterPro" id="IPR010869">
    <property type="entry name" value="DUF1501"/>
</dbReference>
<sequence length="486" mass="53442">MNSRMSILQMPSVRKGRREFLRAGSLGLFGLTLSQLVEAREADKLASAMKTAPAAVTGNAGSGRKKKPRNCILLFMWGGPAQQDTWDPKPDAPPDYRGEFRPISTSVPGIQICEHLPKLAQRMDQLAVIRSMTHDSVDHTHATHYLLTGRDVARRGQPLYEDWPGYGAIISQLQRGRGPLPPFVSMMPEVINGSPRFVEQSHGSGAGWLGPQYEPLRIDDDATKADYLSSFSLRANLPDKRIDQRRDLLGSLNQQMQFLDQYREGAAVTAQTERAFQILADPTVRKAFDLADESPELRQRYGMNMHGQSVLQARRLVEAGVPLVTVFWPNDGITNVSVYWDTHSRNFIDLKDRLCPVTDQAFSALLDDLQDRGMLEDTLVVWTGEMGRTPKVGQSVVGGAGAGRDGRDHWGNVFSSVLAGGGVRGGTVYGASDRLAAFPESNPTPPADLAATIYTLLGIDPAHEIRDRLDRPLTLCDGKAIQDVMA</sequence>
<dbReference type="PANTHER" id="PTHR43737:SF1">
    <property type="entry name" value="DUF1501 DOMAIN-CONTAINING PROTEIN"/>
    <property type="match status" value="1"/>
</dbReference>
<dbReference type="STRING" id="1891926.Fuma_05205"/>
<accession>A0A1P8WNA2</accession>
<dbReference type="Proteomes" id="UP000187735">
    <property type="component" value="Chromosome"/>
</dbReference>
<evidence type="ECO:0000313" key="1">
    <source>
        <dbReference type="EMBL" id="APZ95546.1"/>
    </source>
</evidence>